<dbReference type="PANTHER" id="PTHR47683:SF2">
    <property type="entry name" value="RNA-BINDING S4 DOMAIN-CONTAINING PROTEIN"/>
    <property type="match status" value="1"/>
</dbReference>
<gene>
    <name evidence="5" type="ORF">UFOPK4355_00427</name>
</gene>
<dbReference type="InterPro" id="IPR020094">
    <property type="entry name" value="TruA/RsuA/RluB/E/F_N"/>
</dbReference>
<dbReference type="PANTHER" id="PTHR47683">
    <property type="entry name" value="PSEUDOURIDINE SYNTHASE FAMILY PROTEIN-RELATED"/>
    <property type="match status" value="1"/>
</dbReference>
<dbReference type="SMART" id="SM00363">
    <property type="entry name" value="S4"/>
    <property type="match status" value="1"/>
</dbReference>
<dbReference type="FunFam" id="3.30.70.1560:FF:000001">
    <property type="entry name" value="Pseudouridine synthase"/>
    <property type="match status" value="1"/>
</dbReference>
<protein>
    <submittedName>
        <fullName evidence="5">Unannotated protein</fullName>
    </submittedName>
</protein>
<dbReference type="SUPFAM" id="SSF55174">
    <property type="entry name" value="Alpha-L RNA-binding motif"/>
    <property type="match status" value="1"/>
</dbReference>
<sequence>MSLVRLQKVLADAGVASRRASEELILDGRVSVDGRVIRELGTKIDPINSIVQVDGEVIRRVSIKSYIAFNKPAGVLSTMSDPEGRPSLSNFFAGRNERLFHVGRLDKESEGLLLLTNDGELTHQSTHPSFGVEKTYFVEILSPITKEQISELKTGIRLEDGLARPLKVEAIPGQNWARIIIHEGRNQIVRRMFDELGQPVQRLVRLAFGPIVLGELPIGKWRELNAAEVISLQKAIALKQ</sequence>
<dbReference type="InterPro" id="IPR000748">
    <property type="entry name" value="PsdUridine_synth_RsuA/RluB/E/F"/>
</dbReference>
<dbReference type="Gene3D" id="3.10.290.10">
    <property type="entry name" value="RNA-binding S4 domain"/>
    <property type="match status" value="1"/>
</dbReference>
<dbReference type="AlphaFoldDB" id="A0A6J7U9S5"/>
<evidence type="ECO:0000313" key="5">
    <source>
        <dbReference type="EMBL" id="CAB5062230.1"/>
    </source>
</evidence>
<dbReference type="NCBIfam" id="TIGR00093">
    <property type="entry name" value="pseudouridine synthase"/>
    <property type="match status" value="1"/>
</dbReference>
<dbReference type="CDD" id="cd00165">
    <property type="entry name" value="S4"/>
    <property type="match status" value="1"/>
</dbReference>
<evidence type="ECO:0000256" key="3">
    <source>
        <dbReference type="ARBA" id="ARBA00023235"/>
    </source>
</evidence>
<evidence type="ECO:0000256" key="1">
    <source>
        <dbReference type="ARBA" id="ARBA00008348"/>
    </source>
</evidence>
<name>A0A6J7U9S5_9ZZZZ</name>
<evidence type="ECO:0000259" key="4">
    <source>
        <dbReference type="SMART" id="SM00363"/>
    </source>
</evidence>
<dbReference type="PROSITE" id="PS50889">
    <property type="entry name" value="S4"/>
    <property type="match status" value="1"/>
</dbReference>
<dbReference type="InterPro" id="IPR050343">
    <property type="entry name" value="RsuA_PseudoU_synthase"/>
</dbReference>
<dbReference type="GO" id="GO:0001522">
    <property type="term" value="P:pseudouridine synthesis"/>
    <property type="evidence" value="ECO:0007669"/>
    <property type="project" value="InterPro"/>
</dbReference>
<dbReference type="GO" id="GO:0005829">
    <property type="term" value="C:cytosol"/>
    <property type="evidence" value="ECO:0007669"/>
    <property type="project" value="UniProtKB-ARBA"/>
</dbReference>
<feature type="domain" description="RNA-binding S4" evidence="4">
    <location>
        <begin position="4"/>
        <end position="67"/>
    </location>
</feature>
<dbReference type="CDD" id="cd02870">
    <property type="entry name" value="PseudoU_synth_RsuA_like"/>
    <property type="match status" value="1"/>
</dbReference>
<dbReference type="PROSITE" id="PS01149">
    <property type="entry name" value="PSI_RSU"/>
    <property type="match status" value="1"/>
</dbReference>
<evidence type="ECO:0000256" key="2">
    <source>
        <dbReference type="ARBA" id="ARBA00022884"/>
    </source>
</evidence>
<dbReference type="InterPro" id="IPR006145">
    <property type="entry name" value="PsdUridine_synth_RsuA/RluA"/>
</dbReference>
<dbReference type="InterPro" id="IPR018496">
    <property type="entry name" value="PsdUridine_synth_RsuA/RluB_CS"/>
</dbReference>
<dbReference type="InterPro" id="IPR002942">
    <property type="entry name" value="S4_RNA-bd"/>
</dbReference>
<dbReference type="SUPFAM" id="SSF55120">
    <property type="entry name" value="Pseudouridine synthase"/>
    <property type="match status" value="1"/>
</dbReference>
<dbReference type="EMBL" id="CAFBQT010000036">
    <property type="protein sequence ID" value="CAB5062230.1"/>
    <property type="molecule type" value="Genomic_DNA"/>
</dbReference>
<dbReference type="FunFam" id="3.10.290.10:FF:000003">
    <property type="entry name" value="Pseudouridine synthase"/>
    <property type="match status" value="1"/>
</dbReference>
<dbReference type="Pfam" id="PF01479">
    <property type="entry name" value="S4"/>
    <property type="match status" value="1"/>
</dbReference>
<dbReference type="Pfam" id="PF00849">
    <property type="entry name" value="PseudoU_synth_2"/>
    <property type="match status" value="1"/>
</dbReference>
<proteinExistence type="inferred from homology"/>
<accession>A0A6J7U9S5</accession>
<dbReference type="Gene3D" id="3.30.70.1560">
    <property type="entry name" value="Alpha-L RNA-binding motif"/>
    <property type="match status" value="1"/>
</dbReference>
<dbReference type="InterPro" id="IPR036986">
    <property type="entry name" value="S4_RNA-bd_sf"/>
</dbReference>
<organism evidence="5">
    <name type="scientific">freshwater metagenome</name>
    <dbReference type="NCBI Taxonomy" id="449393"/>
    <lineage>
        <taxon>unclassified sequences</taxon>
        <taxon>metagenomes</taxon>
        <taxon>ecological metagenomes</taxon>
    </lineage>
</organism>
<dbReference type="GO" id="GO:0009982">
    <property type="term" value="F:pseudouridine synthase activity"/>
    <property type="evidence" value="ECO:0007669"/>
    <property type="project" value="InterPro"/>
</dbReference>
<dbReference type="GO" id="GO:0003723">
    <property type="term" value="F:RNA binding"/>
    <property type="evidence" value="ECO:0007669"/>
    <property type="project" value="UniProtKB-KW"/>
</dbReference>
<dbReference type="InterPro" id="IPR042092">
    <property type="entry name" value="PsdUridine_s_RsuA/RluB/E/F_cat"/>
</dbReference>
<reference evidence="5" key="1">
    <citation type="submission" date="2020-05" db="EMBL/GenBank/DDBJ databases">
        <authorList>
            <person name="Chiriac C."/>
            <person name="Salcher M."/>
            <person name="Ghai R."/>
            <person name="Kavagutti S V."/>
        </authorList>
    </citation>
    <scope>NUCLEOTIDE SEQUENCE</scope>
</reference>
<dbReference type="GO" id="GO:0006364">
    <property type="term" value="P:rRNA processing"/>
    <property type="evidence" value="ECO:0007669"/>
    <property type="project" value="UniProtKB-ARBA"/>
</dbReference>
<keyword evidence="3" id="KW-0413">Isomerase</keyword>
<comment type="similarity">
    <text evidence="1">Belongs to the pseudouridine synthase RsuA family.</text>
</comment>
<keyword evidence="2" id="KW-0694">RNA-binding</keyword>
<dbReference type="InterPro" id="IPR020103">
    <property type="entry name" value="PsdUridine_synth_cat_dom_sf"/>
</dbReference>
<dbReference type="Gene3D" id="3.30.70.580">
    <property type="entry name" value="Pseudouridine synthase I, catalytic domain, N-terminal subdomain"/>
    <property type="match status" value="1"/>
</dbReference>